<evidence type="ECO:0000313" key="1">
    <source>
        <dbReference type="EMBL" id="MDT0264202.1"/>
    </source>
</evidence>
<gene>
    <name evidence="1" type="ORF">RM423_22805</name>
</gene>
<organism evidence="1 2">
    <name type="scientific">Jatrophihabitans lederbergiae</name>
    <dbReference type="NCBI Taxonomy" id="3075547"/>
    <lineage>
        <taxon>Bacteria</taxon>
        <taxon>Bacillati</taxon>
        <taxon>Actinomycetota</taxon>
        <taxon>Actinomycetes</taxon>
        <taxon>Jatrophihabitantales</taxon>
        <taxon>Jatrophihabitantaceae</taxon>
        <taxon>Jatrophihabitans</taxon>
    </lineage>
</organism>
<sequence length="117" mass="12461">MVAASRKTSSLNGTKNFEIPGRFGNIDLAILPINGLCVRPANMRQVVMAADQAAALTAVLNPTLALPHHYAFHSGQLGDRIITKGDQDPRHYTDALARVAPQVATRIVLPGTPVTVP</sequence>
<dbReference type="InterPro" id="IPR036866">
    <property type="entry name" value="RibonucZ/Hydroxyglut_hydro"/>
</dbReference>
<evidence type="ECO:0000313" key="2">
    <source>
        <dbReference type="Proteomes" id="UP001183176"/>
    </source>
</evidence>
<comment type="caution">
    <text evidence="1">The sequence shown here is derived from an EMBL/GenBank/DDBJ whole genome shotgun (WGS) entry which is preliminary data.</text>
</comment>
<name>A0ABU2JGZ0_9ACTN</name>
<accession>A0ABU2JGZ0</accession>
<keyword evidence="2" id="KW-1185">Reference proteome</keyword>
<dbReference type="Proteomes" id="UP001183176">
    <property type="component" value="Unassembled WGS sequence"/>
</dbReference>
<dbReference type="RefSeq" id="WP_311425344.1">
    <property type="nucleotide sequence ID" value="NZ_JAVREH010000077.1"/>
</dbReference>
<dbReference type="EMBL" id="JAVREH010000077">
    <property type="protein sequence ID" value="MDT0264202.1"/>
    <property type="molecule type" value="Genomic_DNA"/>
</dbReference>
<protein>
    <submittedName>
        <fullName evidence="1">Uncharacterized protein</fullName>
    </submittedName>
</protein>
<proteinExistence type="predicted"/>
<dbReference type="Gene3D" id="3.60.15.10">
    <property type="entry name" value="Ribonuclease Z/Hydroxyacylglutathione hydrolase-like"/>
    <property type="match status" value="1"/>
</dbReference>
<reference evidence="2" key="1">
    <citation type="submission" date="2023-07" db="EMBL/GenBank/DDBJ databases">
        <title>30 novel species of actinomycetes from the DSMZ collection.</title>
        <authorList>
            <person name="Nouioui I."/>
        </authorList>
    </citation>
    <scope>NUCLEOTIDE SEQUENCE [LARGE SCALE GENOMIC DNA]</scope>
    <source>
        <strain evidence="2">DSM 44399</strain>
    </source>
</reference>